<dbReference type="InterPro" id="IPR000847">
    <property type="entry name" value="LysR_HTH_N"/>
</dbReference>
<dbReference type="SUPFAM" id="SSF46785">
    <property type="entry name" value="Winged helix' DNA-binding domain"/>
    <property type="match status" value="1"/>
</dbReference>
<dbReference type="PANTHER" id="PTHR30126">
    <property type="entry name" value="HTH-TYPE TRANSCRIPTIONAL REGULATOR"/>
    <property type="match status" value="1"/>
</dbReference>
<dbReference type="AlphaFoldDB" id="A0A3M8DSH5"/>
<dbReference type="OrthoDB" id="9778774at2"/>
<feature type="domain" description="HTH lysR-type" evidence="5">
    <location>
        <begin position="8"/>
        <end position="59"/>
    </location>
</feature>
<dbReference type="GO" id="GO:0003700">
    <property type="term" value="F:DNA-binding transcription factor activity"/>
    <property type="evidence" value="ECO:0007669"/>
    <property type="project" value="InterPro"/>
</dbReference>
<dbReference type="InterPro" id="IPR036388">
    <property type="entry name" value="WH-like_DNA-bd_sf"/>
</dbReference>
<evidence type="ECO:0000313" key="7">
    <source>
        <dbReference type="Proteomes" id="UP000271031"/>
    </source>
</evidence>
<dbReference type="Proteomes" id="UP000271031">
    <property type="component" value="Unassembled WGS sequence"/>
</dbReference>
<dbReference type="InterPro" id="IPR005119">
    <property type="entry name" value="LysR_subst-bd"/>
</dbReference>
<dbReference type="EMBL" id="RHHQ01000006">
    <property type="protein sequence ID" value="RNB91098.1"/>
    <property type="molecule type" value="Genomic_DNA"/>
</dbReference>
<dbReference type="Pfam" id="PF00126">
    <property type="entry name" value="HTH_1"/>
    <property type="match status" value="1"/>
</dbReference>
<accession>A0A3M8DSH5</accession>
<evidence type="ECO:0000256" key="3">
    <source>
        <dbReference type="ARBA" id="ARBA00023125"/>
    </source>
</evidence>
<keyword evidence="4" id="KW-0804">Transcription</keyword>
<evidence type="ECO:0000256" key="4">
    <source>
        <dbReference type="ARBA" id="ARBA00023163"/>
    </source>
</evidence>
<dbReference type="PROSITE" id="PS50931">
    <property type="entry name" value="HTH_LYSR"/>
    <property type="match status" value="1"/>
</dbReference>
<keyword evidence="7" id="KW-1185">Reference proteome</keyword>
<evidence type="ECO:0000256" key="2">
    <source>
        <dbReference type="ARBA" id="ARBA00023015"/>
    </source>
</evidence>
<dbReference type="SUPFAM" id="SSF53850">
    <property type="entry name" value="Periplasmic binding protein-like II"/>
    <property type="match status" value="1"/>
</dbReference>
<dbReference type="PRINTS" id="PR00039">
    <property type="entry name" value="HTHLYSR"/>
</dbReference>
<keyword evidence="2" id="KW-0805">Transcription regulation</keyword>
<evidence type="ECO:0000313" key="6">
    <source>
        <dbReference type="EMBL" id="RNB91098.1"/>
    </source>
</evidence>
<keyword evidence="3" id="KW-0238">DNA-binding</keyword>
<dbReference type="Gene3D" id="3.40.190.290">
    <property type="match status" value="1"/>
</dbReference>
<evidence type="ECO:0000259" key="5">
    <source>
        <dbReference type="PROSITE" id="PS50931"/>
    </source>
</evidence>
<organism evidence="6 7">
    <name type="scientific">Brevibacillus fluminis</name>
    <dbReference type="NCBI Taxonomy" id="511487"/>
    <lineage>
        <taxon>Bacteria</taxon>
        <taxon>Bacillati</taxon>
        <taxon>Bacillota</taxon>
        <taxon>Bacilli</taxon>
        <taxon>Bacillales</taxon>
        <taxon>Paenibacillaceae</taxon>
        <taxon>Brevibacillus</taxon>
    </lineage>
</organism>
<comment type="similarity">
    <text evidence="1">Belongs to the LysR transcriptional regulatory family.</text>
</comment>
<dbReference type="CDD" id="cd05466">
    <property type="entry name" value="PBP2_LTTR_substrate"/>
    <property type="match status" value="1"/>
</dbReference>
<proteinExistence type="inferred from homology"/>
<gene>
    <name evidence="6" type="ORF">EDM56_05800</name>
</gene>
<reference evidence="6 7" key="1">
    <citation type="submission" date="2018-10" db="EMBL/GenBank/DDBJ databases">
        <title>Phylogenomics of Brevibacillus.</title>
        <authorList>
            <person name="Dunlap C."/>
        </authorList>
    </citation>
    <scope>NUCLEOTIDE SEQUENCE [LARGE SCALE GENOMIC DNA]</scope>
    <source>
        <strain evidence="6 7">JCM 15716</strain>
    </source>
</reference>
<dbReference type="GO" id="GO:0000976">
    <property type="term" value="F:transcription cis-regulatory region binding"/>
    <property type="evidence" value="ECO:0007669"/>
    <property type="project" value="TreeGrafter"/>
</dbReference>
<sequence length="304" mass="34049">MFHLEWYRIFYHTAKTGNLTRAAEALFITQPTVSYAIKQMETALGLRLFQRMSKGVELTAEGRELFAFVEQAFQLLEAGERKVQELKALEAGELRIGASDSLIKHLLLPQLEQFRESYPGVRIRLSHGKTSEIVQHVKEGLIDCGLVHLPLPAEEPVLKVVSQLGVQDCFVVGEAHRSFALQPRTAEELAALPLLSLSAKSRTRQFMERWFAVEGIAMAPDVEVGSIDLLIEFAKRGFGIALINRAFVQAELRLGTLVEVPTVHQVPERKIGLVIRHTSRLSLAALQFFHSLPMQQTDKKGDSD</sequence>
<dbReference type="InterPro" id="IPR036390">
    <property type="entry name" value="WH_DNA-bd_sf"/>
</dbReference>
<evidence type="ECO:0000256" key="1">
    <source>
        <dbReference type="ARBA" id="ARBA00009437"/>
    </source>
</evidence>
<dbReference type="PANTHER" id="PTHR30126:SF64">
    <property type="entry name" value="HTH-TYPE TRANSCRIPTIONAL REGULATOR CITR"/>
    <property type="match status" value="1"/>
</dbReference>
<name>A0A3M8DSH5_9BACL</name>
<dbReference type="Gene3D" id="1.10.10.10">
    <property type="entry name" value="Winged helix-like DNA-binding domain superfamily/Winged helix DNA-binding domain"/>
    <property type="match status" value="1"/>
</dbReference>
<comment type="caution">
    <text evidence="6">The sequence shown here is derived from an EMBL/GenBank/DDBJ whole genome shotgun (WGS) entry which is preliminary data.</text>
</comment>
<dbReference type="RefSeq" id="WP_122916950.1">
    <property type="nucleotide sequence ID" value="NZ_RHHQ01000006.1"/>
</dbReference>
<protein>
    <submittedName>
        <fullName evidence="6">LysR family transcriptional regulator</fullName>
    </submittedName>
</protein>
<dbReference type="Pfam" id="PF03466">
    <property type="entry name" value="LysR_substrate"/>
    <property type="match status" value="1"/>
</dbReference>